<feature type="compositionally biased region" description="Basic and acidic residues" evidence="1">
    <location>
        <begin position="1"/>
        <end position="15"/>
    </location>
</feature>
<evidence type="ECO:0000256" key="1">
    <source>
        <dbReference type="SAM" id="MobiDB-lite"/>
    </source>
</evidence>
<dbReference type="InterPro" id="IPR011047">
    <property type="entry name" value="Quinoprotein_ADH-like_sf"/>
</dbReference>
<evidence type="ECO:0000313" key="3">
    <source>
        <dbReference type="EMBL" id="MBB4686055.1"/>
    </source>
</evidence>
<comment type="caution">
    <text evidence="3">The sequence shown here is derived from an EMBL/GenBank/DDBJ whole genome shotgun (WGS) entry which is preliminary data.</text>
</comment>
<feature type="transmembrane region" description="Helical" evidence="2">
    <location>
        <begin position="226"/>
        <end position="245"/>
    </location>
</feature>
<dbReference type="SUPFAM" id="SSF50998">
    <property type="entry name" value="Quinoprotein alcohol dehydrogenase-like"/>
    <property type="match status" value="1"/>
</dbReference>
<name>A0A840IXA8_9PSEU</name>
<keyword evidence="2" id="KW-0472">Membrane</keyword>
<accession>A0A840IXA8</accession>
<evidence type="ECO:0000313" key="4">
    <source>
        <dbReference type="Proteomes" id="UP000581769"/>
    </source>
</evidence>
<feature type="compositionally biased region" description="Basic and acidic residues" evidence="1">
    <location>
        <begin position="161"/>
        <end position="171"/>
    </location>
</feature>
<gene>
    <name evidence="3" type="ORF">BJY18_003540</name>
</gene>
<keyword evidence="2" id="KW-0812">Transmembrane</keyword>
<feature type="compositionally biased region" description="Low complexity" evidence="1">
    <location>
        <begin position="195"/>
        <end position="218"/>
    </location>
</feature>
<dbReference type="Proteomes" id="UP000581769">
    <property type="component" value="Unassembled WGS sequence"/>
</dbReference>
<dbReference type="AlphaFoldDB" id="A0A840IXA8"/>
<sequence>MNDHGDGTGREHGADHQAPAEPDLPAADGPHPRGAAAAPEGVPPTTEHPARPADGGTDWEAGGLGDPAVLGDPGSAGGPSAVGEGSSGTAAGAPEVSAGRTGHAGSPEADDPAGTSGAAALAGPSDTAAGLPSGHRPDAGGGPDLPTGTLPSAGAVSGVRSVRESGGRHAAAEYSDVPSYSRAGTARDHASQPQTATTRGSGRNRSSSGSRAATARRSPWNQRRDWVLVGLIGVLMVALSVIVAVKSDNLHTSRALADTPAALPEAPAAVPGSMTQLWQAPSAATPEPIGQRDTVTTADGGEVAGRDPRTGQIRWHYTRENLPLCTVDTAWGRINAVYHKSMGCSEVTQLDPATGRITAQRNGDAELGTRLVSDGTHVTTTGKHLLDTWRDDLVKSMEYGQVPFPQNANKQPRTGCTYGTVAAAAERIGVIERCPDDPHDRLTVYRATAEHEDEPQVVFSTVLAGSRARVVAMSGELTAVALPEQKLLVTFDADGAEKTAYPLDLPATDLAGDPAGGTEQTTRTASAIYWFTGTKTVALSRDTLAPRWTLDRTLGPGITFANQLVVPIPGGLAVLDEATGATLRTVGVDRGTYSGPVRLTALGPILLEQRGSTVAALR</sequence>
<reference evidence="3 4" key="1">
    <citation type="submission" date="2020-08" db="EMBL/GenBank/DDBJ databases">
        <title>Sequencing the genomes of 1000 actinobacteria strains.</title>
        <authorList>
            <person name="Klenk H.-P."/>
        </authorList>
    </citation>
    <scope>NUCLEOTIDE SEQUENCE [LARGE SCALE GENOMIC DNA]</scope>
    <source>
        <strain evidence="3 4">DSM 45859</strain>
    </source>
</reference>
<dbReference type="EMBL" id="JACHMG010000001">
    <property type="protein sequence ID" value="MBB4686055.1"/>
    <property type="molecule type" value="Genomic_DNA"/>
</dbReference>
<evidence type="ECO:0000256" key="2">
    <source>
        <dbReference type="SAM" id="Phobius"/>
    </source>
</evidence>
<keyword evidence="4" id="KW-1185">Reference proteome</keyword>
<feature type="region of interest" description="Disordered" evidence="1">
    <location>
        <begin position="283"/>
        <end position="308"/>
    </location>
</feature>
<feature type="region of interest" description="Disordered" evidence="1">
    <location>
        <begin position="1"/>
        <end position="219"/>
    </location>
</feature>
<organism evidence="3 4">
    <name type="scientific">Amycolatopsis jiangsuensis</name>
    <dbReference type="NCBI Taxonomy" id="1181879"/>
    <lineage>
        <taxon>Bacteria</taxon>
        <taxon>Bacillati</taxon>
        <taxon>Actinomycetota</taxon>
        <taxon>Actinomycetes</taxon>
        <taxon>Pseudonocardiales</taxon>
        <taxon>Pseudonocardiaceae</taxon>
        <taxon>Amycolatopsis</taxon>
    </lineage>
</organism>
<protein>
    <submittedName>
        <fullName evidence="3">Uncharacterized protein</fullName>
    </submittedName>
</protein>
<proteinExistence type="predicted"/>
<keyword evidence="2" id="KW-1133">Transmembrane helix</keyword>